<gene>
    <name evidence="2" type="ORF">TRIUR3_32062</name>
</gene>
<dbReference type="PANTHER" id="PTHR45730:SF50">
    <property type="entry name" value="OS12G0617000 PROTEIN"/>
    <property type="match status" value="1"/>
</dbReference>
<dbReference type="EMBL" id="KD195677">
    <property type="protein sequence ID" value="EMS53332.1"/>
    <property type="molecule type" value="Genomic_DNA"/>
</dbReference>
<name>M7Z085_TRIUA</name>
<dbReference type="OMA" id="DADHAMP"/>
<dbReference type="PROSITE" id="PS50157">
    <property type="entry name" value="ZINC_FINGER_C2H2_2"/>
    <property type="match status" value="1"/>
</dbReference>
<dbReference type="GO" id="GO:0003700">
    <property type="term" value="F:DNA-binding transcription factor activity"/>
    <property type="evidence" value="ECO:0007669"/>
    <property type="project" value="InterPro"/>
</dbReference>
<accession>M7Z085</accession>
<dbReference type="PROSITE" id="PS00028">
    <property type="entry name" value="ZINC_FINGER_C2H2_1"/>
    <property type="match status" value="1"/>
</dbReference>
<dbReference type="SUPFAM" id="SSF57667">
    <property type="entry name" value="beta-beta-alpha zinc fingers"/>
    <property type="match status" value="1"/>
</dbReference>
<sequence length="156" mass="16597">MAAPPPPAFTDDDEDMDAVDLSLTLAHTPWPASPSSPPAASSGGGNGSRSGNGGRGGVRLFPCLFCNKKFLKSQALGGHQNAHKKERNIGWNAHLYTTPINTNSAADAMPSNHQTMYPIQSISPKREIGNNVPNGRGQRVSVVLEDLSIPRIPNFL</sequence>
<protein>
    <submittedName>
        <fullName evidence="2">Zinc finger protein 1</fullName>
    </submittedName>
</protein>
<reference evidence="2" key="1">
    <citation type="journal article" date="2013" name="Nature">
        <title>Draft genome of the wheat A-genome progenitor Triticum urartu.</title>
        <authorList>
            <person name="Ling H.Q."/>
            <person name="Zhao S."/>
            <person name="Liu D."/>
            <person name="Wang J."/>
            <person name="Sun H."/>
            <person name="Zhang C."/>
            <person name="Fan H."/>
            <person name="Li D."/>
            <person name="Dong L."/>
            <person name="Tao Y."/>
            <person name="Gao C."/>
            <person name="Wu H."/>
            <person name="Li Y."/>
            <person name="Cui Y."/>
            <person name="Guo X."/>
            <person name="Zheng S."/>
            <person name="Wang B."/>
            <person name="Yu K."/>
            <person name="Liang Q."/>
            <person name="Yang W."/>
            <person name="Lou X."/>
            <person name="Chen J."/>
            <person name="Feng M."/>
            <person name="Jian J."/>
            <person name="Zhang X."/>
            <person name="Luo G."/>
            <person name="Jiang Y."/>
            <person name="Liu J."/>
            <person name="Wang Z."/>
            <person name="Sha Y."/>
            <person name="Zhang B."/>
            <person name="Wu H."/>
            <person name="Tang D."/>
            <person name="Shen Q."/>
            <person name="Xue P."/>
            <person name="Zou S."/>
            <person name="Wang X."/>
            <person name="Liu X."/>
            <person name="Wang F."/>
            <person name="Yang Y."/>
            <person name="An X."/>
            <person name="Dong Z."/>
            <person name="Zhang K."/>
            <person name="Zhang X."/>
            <person name="Luo M.C."/>
            <person name="Dvorak J."/>
            <person name="Tong Y."/>
            <person name="Wang J."/>
            <person name="Yang H."/>
            <person name="Li Z."/>
            <person name="Wang D."/>
            <person name="Zhang A."/>
            <person name="Wang J."/>
        </authorList>
    </citation>
    <scope>NUCLEOTIDE SEQUENCE</scope>
</reference>
<feature type="compositionally biased region" description="Gly residues" evidence="1">
    <location>
        <begin position="42"/>
        <end position="53"/>
    </location>
</feature>
<evidence type="ECO:0000313" key="2">
    <source>
        <dbReference type="EMBL" id="EMS53332.1"/>
    </source>
</evidence>
<proteinExistence type="predicted"/>
<dbReference type="STRING" id="4572.M7Z085"/>
<evidence type="ECO:0000256" key="1">
    <source>
        <dbReference type="SAM" id="MobiDB-lite"/>
    </source>
</evidence>
<dbReference type="InterPro" id="IPR013087">
    <property type="entry name" value="Znf_C2H2_type"/>
</dbReference>
<dbReference type="Gene3D" id="3.30.160.60">
    <property type="entry name" value="Classic Zinc Finger"/>
    <property type="match status" value="1"/>
</dbReference>
<dbReference type="AlphaFoldDB" id="M7Z085"/>
<dbReference type="InterPro" id="IPR036236">
    <property type="entry name" value="Znf_C2H2_sf"/>
</dbReference>
<organism evidence="2">
    <name type="scientific">Triticum urartu</name>
    <name type="common">Red wild einkorn</name>
    <name type="synonym">Crithodium urartu</name>
    <dbReference type="NCBI Taxonomy" id="4572"/>
    <lineage>
        <taxon>Eukaryota</taxon>
        <taxon>Viridiplantae</taxon>
        <taxon>Streptophyta</taxon>
        <taxon>Embryophyta</taxon>
        <taxon>Tracheophyta</taxon>
        <taxon>Spermatophyta</taxon>
        <taxon>Magnoliopsida</taxon>
        <taxon>Liliopsida</taxon>
        <taxon>Poales</taxon>
        <taxon>Poaceae</taxon>
        <taxon>BOP clade</taxon>
        <taxon>Pooideae</taxon>
        <taxon>Triticodae</taxon>
        <taxon>Triticeae</taxon>
        <taxon>Triticinae</taxon>
        <taxon>Triticum</taxon>
    </lineage>
</organism>
<dbReference type="eggNOG" id="ENOG502QTY7">
    <property type="taxonomic scope" value="Eukaryota"/>
</dbReference>
<dbReference type="PANTHER" id="PTHR45730">
    <property type="entry name" value="ZINC FINGER PROTEIN JAGGED"/>
    <property type="match status" value="1"/>
</dbReference>
<dbReference type="InterPro" id="IPR045320">
    <property type="entry name" value="JAGGED/SL1-like"/>
</dbReference>
<feature type="region of interest" description="Disordered" evidence="1">
    <location>
        <begin position="1"/>
        <end position="53"/>
    </location>
</feature>